<accession>A0A1H1UZ04</accession>
<dbReference type="EMBL" id="LT629779">
    <property type="protein sequence ID" value="SDS77693.1"/>
    <property type="molecule type" value="Genomic_DNA"/>
</dbReference>
<feature type="region of interest" description="Disordered" evidence="1">
    <location>
        <begin position="1"/>
        <end position="155"/>
    </location>
</feature>
<gene>
    <name evidence="2" type="ORF">SAMN04489743_0832</name>
</gene>
<feature type="compositionally biased region" description="Basic and acidic residues" evidence="1">
    <location>
        <begin position="331"/>
        <end position="345"/>
    </location>
</feature>
<feature type="region of interest" description="Disordered" evidence="1">
    <location>
        <begin position="217"/>
        <end position="345"/>
    </location>
</feature>
<evidence type="ECO:0000313" key="3">
    <source>
        <dbReference type="Proteomes" id="UP000198751"/>
    </source>
</evidence>
<sequence length="345" mass="35029">MTENQWPEDPNAVPTANTGIPGERAATTFPAATTPQTPVPGTGDYQSATGTGDYPSGGYQAGNPSGGSKTDAAKAEASDVAGQATSAAKDVAHTAKEEAANVAAEAKTNAKDLMNQAKTGLTSEAGAQQQKAAQGIRNISDQLHSMATAPEQQGVASDLIRQAAERSSSVASWLESREPGDLLGDVQRFARNKPGTFLLLAAGAGVLAGRLTRSLTAGAPEASSGTGTASTTGRHSGGLQYSGTGYGDQYSESYAPAGGTVPPPPVQLPGPATTTAGYDGGAPGSGYPEPVRPASGLDSPQLVEEPWSGNQIADDPVYDRDLADDPMANDPRTRNRSADGESGRF</sequence>
<dbReference type="RefSeq" id="WP_091717814.1">
    <property type="nucleotide sequence ID" value="NZ_LT629779.1"/>
</dbReference>
<name>A0A1H1UZ04_9MICC</name>
<dbReference type="Proteomes" id="UP000198751">
    <property type="component" value="Chromosome I"/>
</dbReference>
<dbReference type="AlphaFoldDB" id="A0A1H1UZ04"/>
<dbReference type="OrthoDB" id="4578793at2"/>
<keyword evidence="3" id="KW-1185">Reference proteome</keyword>
<feature type="compositionally biased region" description="Polar residues" evidence="1">
    <location>
        <begin position="137"/>
        <end position="155"/>
    </location>
</feature>
<evidence type="ECO:0000256" key="1">
    <source>
        <dbReference type="SAM" id="MobiDB-lite"/>
    </source>
</evidence>
<organism evidence="2 3">
    <name type="scientific">Pseudarthrobacter equi</name>
    <dbReference type="NCBI Taxonomy" id="728066"/>
    <lineage>
        <taxon>Bacteria</taxon>
        <taxon>Bacillati</taxon>
        <taxon>Actinomycetota</taxon>
        <taxon>Actinomycetes</taxon>
        <taxon>Micrococcales</taxon>
        <taxon>Micrococcaceae</taxon>
        <taxon>Pseudarthrobacter</taxon>
    </lineage>
</organism>
<feature type="compositionally biased region" description="Low complexity" evidence="1">
    <location>
        <begin position="217"/>
        <end position="238"/>
    </location>
</feature>
<feature type="compositionally biased region" description="Low complexity" evidence="1">
    <location>
        <begin position="25"/>
        <end position="42"/>
    </location>
</feature>
<proteinExistence type="predicted"/>
<reference evidence="3" key="1">
    <citation type="submission" date="2016-10" db="EMBL/GenBank/DDBJ databases">
        <authorList>
            <person name="Varghese N."/>
            <person name="Submissions S."/>
        </authorList>
    </citation>
    <scope>NUCLEOTIDE SEQUENCE [LARGE SCALE GENOMIC DNA]</scope>
    <source>
        <strain evidence="3">IMMIB L-1606</strain>
    </source>
</reference>
<protein>
    <submittedName>
        <fullName evidence="2">Uncharacterized protein</fullName>
    </submittedName>
</protein>
<feature type="compositionally biased region" description="Low complexity" evidence="1">
    <location>
        <begin position="125"/>
        <end position="135"/>
    </location>
</feature>
<evidence type="ECO:0000313" key="2">
    <source>
        <dbReference type="EMBL" id="SDS77693.1"/>
    </source>
</evidence>
<feature type="compositionally biased region" description="Basic and acidic residues" evidence="1">
    <location>
        <begin position="90"/>
        <end position="99"/>
    </location>
</feature>